<evidence type="ECO:0000256" key="2">
    <source>
        <dbReference type="RuleBase" id="RU003749"/>
    </source>
</evidence>
<dbReference type="InterPro" id="IPR058548">
    <property type="entry name" value="MlaB-like_STAS"/>
</dbReference>
<evidence type="ECO:0000313" key="4">
    <source>
        <dbReference type="EMBL" id="GIF59049.1"/>
    </source>
</evidence>
<accession>A0ABQ4C8H8</accession>
<dbReference type="PROSITE" id="PS50801">
    <property type="entry name" value="STAS"/>
    <property type="match status" value="1"/>
</dbReference>
<name>A0ABQ4C8H8_9ACTN</name>
<organism evidence="4 5">
    <name type="scientific">Asanoa iriomotensis</name>
    <dbReference type="NCBI Taxonomy" id="234613"/>
    <lineage>
        <taxon>Bacteria</taxon>
        <taxon>Bacillati</taxon>
        <taxon>Actinomycetota</taxon>
        <taxon>Actinomycetes</taxon>
        <taxon>Micromonosporales</taxon>
        <taxon>Micromonosporaceae</taxon>
        <taxon>Asanoa</taxon>
    </lineage>
</organism>
<dbReference type="RefSeq" id="WP_239090972.1">
    <property type="nucleotide sequence ID" value="NZ_BAAALU010000003.1"/>
</dbReference>
<sequence>MSRLAPDPAPLVVEVADGDDAVVTVRGDLDFPCADVLRVALTAALDRDPATLTIDVERLTFIDSTGLAVLVHAWGRGQDAGVPVALRSVPPFLHSILDITGVGELLARQAPRAESDAATA</sequence>
<proteinExistence type="inferred from homology"/>
<reference evidence="4 5" key="1">
    <citation type="submission" date="2021-01" db="EMBL/GenBank/DDBJ databases">
        <title>Whole genome shotgun sequence of Asanoa iriomotensis NBRC 100142.</title>
        <authorList>
            <person name="Komaki H."/>
            <person name="Tamura T."/>
        </authorList>
    </citation>
    <scope>NUCLEOTIDE SEQUENCE [LARGE SCALE GENOMIC DNA]</scope>
    <source>
        <strain evidence="4 5">NBRC 100142</strain>
    </source>
</reference>
<protein>
    <recommendedName>
        <fullName evidence="2">Anti-sigma factor antagonist</fullName>
    </recommendedName>
</protein>
<dbReference type="InterPro" id="IPR036513">
    <property type="entry name" value="STAS_dom_sf"/>
</dbReference>
<dbReference type="EMBL" id="BONC01000041">
    <property type="protein sequence ID" value="GIF59049.1"/>
    <property type="molecule type" value="Genomic_DNA"/>
</dbReference>
<comment type="similarity">
    <text evidence="1 2">Belongs to the anti-sigma-factor antagonist family.</text>
</comment>
<dbReference type="CDD" id="cd07043">
    <property type="entry name" value="STAS_anti-anti-sigma_factors"/>
    <property type="match status" value="1"/>
</dbReference>
<feature type="domain" description="STAS" evidence="3">
    <location>
        <begin position="22"/>
        <end position="120"/>
    </location>
</feature>
<dbReference type="InterPro" id="IPR003658">
    <property type="entry name" value="Anti-sigma_ant"/>
</dbReference>
<dbReference type="NCBIfam" id="TIGR00377">
    <property type="entry name" value="ant_ant_sig"/>
    <property type="match status" value="1"/>
</dbReference>
<dbReference type="PANTHER" id="PTHR33495:SF2">
    <property type="entry name" value="ANTI-SIGMA FACTOR ANTAGONIST TM_1081-RELATED"/>
    <property type="match status" value="1"/>
</dbReference>
<comment type="caution">
    <text evidence="4">The sequence shown here is derived from an EMBL/GenBank/DDBJ whole genome shotgun (WGS) entry which is preliminary data.</text>
</comment>
<dbReference type="PANTHER" id="PTHR33495">
    <property type="entry name" value="ANTI-SIGMA FACTOR ANTAGONIST TM_1081-RELATED-RELATED"/>
    <property type="match status" value="1"/>
</dbReference>
<dbReference type="InterPro" id="IPR002645">
    <property type="entry name" value="STAS_dom"/>
</dbReference>
<dbReference type="Proteomes" id="UP000624325">
    <property type="component" value="Unassembled WGS sequence"/>
</dbReference>
<dbReference type="Pfam" id="PF13466">
    <property type="entry name" value="STAS_2"/>
    <property type="match status" value="1"/>
</dbReference>
<evidence type="ECO:0000256" key="1">
    <source>
        <dbReference type="ARBA" id="ARBA00009013"/>
    </source>
</evidence>
<keyword evidence="5" id="KW-1185">Reference proteome</keyword>
<evidence type="ECO:0000259" key="3">
    <source>
        <dbReference type="PROSITE" id="PS50801"/>
    </source>
</evidence>
<dbReference type="Gene3D" id="3.30.750.24">
    <property type="entry name" value="STAS domain"/>
    <property type="match status" value="1"/>
</dbReference>
<gene>
    <name evidence="4" type="ORF">Air01nite_51440</name>
</gene>
<evidence type="ECO:0000313" key="5">
    <source>
        <dbReference type="Proteomes" id="UP000624325"/>
    </source>
</evidence>
<dbReference type="SUPFAM" id="SSF52091">
    <property type="entry name" value="SpoIIaa-like"/>
    <property type="match status" value="1"/>
</dbReference>